<proteinExistence type="predicted"/>
<reference evidence="1 2" key="1">
    <citation type="submission" date="2024-10" db="EMBL/GenBank/DDBJ databases">
        <title>The Natural Products Discovery Center: Release of the First 8490 Sequenced Strains for Exploring Actinobacteria Biosynthetic Diversity.</title>
        <authorList>
            <person name="Kalkreuter E."/>
            <person name="Kautsar S.A."/>
            <person name="Yang D."/>
            <person name="Bader C.D."/>
            <person name="Teijaro C.N."/>
            <person name="Fluegel L."/>
            <person name="Davis C.M."/>
            <person name="Simpson J.R."/>
            <person name="Lauterbach L."/>
            <person name="Steele A.D."/>
            <person name="Gui C."/>
            <person name="Meng S."/>
            <person name="Li G."/>
            <person name="Viehrig K."/>
            <person name="Ye F."/>
            <person name="Su P."/>
            <person name="Kiefer A.F."/>
            <person name="Nichols A."/>
            <person name="Cepeda A.J."/>
            <person name="Yan W."/>
            <person name="Fan B."/>
            <person name="Jiang Y."/>
            <person name="Adhikari A."/>
            <person name="Zheng C.-J."/>
            <person name="Schuster L."/>
            <person name="Cowan T.M."/>
            <person name="Smanski M.J."/>
            <person name="Chevrette M.G."/>
            <person name="De Carvalho L.P.S."/>
            <person name="Shen B."/>
        </authorList>
    </citation>
    <scope>NUCLEOTIDE SEQUENCE [LARGE SCALE GENOMIC DNA]</scope>
    <source>
        <strain evidence="1 2">NPDC004550</strain>
    </source>
</reference>
<dbReference type="PANTHER" id="PTHR43393:SF3">
    <property type="entry name" value="LYSINE DECARBOXYLASE-LIKE PROTEIN"/>
    <property type="match status" value="1"/>
</dbReference>
<organism evidence="1 2">
    <name type="scientific">Nocardia africana</name>
    <dbReference type="NCBI Taxonomy" id="134964"/>
    <lineage>
        <taxon>Bacteria</taxon>
        <taxon>Bacillati</taxon>
        <taxon>Actinomycetota</taxon>
        <taxon>Actinomycetes</taxon>
        <taxon>Mycobacteriales</taxon>
        <taxon>Nocardiaceae</taxon>
        <taxon>Nocardia</taxon>
    </lineage>
</organism>
<dbReference type="PANTHER" id="PTHR43393">
    <property type="entry name" value="CYTOKININ RIBOSIDE 5'-MONOPHOSPHATE PHOSPHORIBOHYDROLASE"/>
    <property type="match status" value="1"/>
</dbReference>
<sequence>MPPVQVAVCGPRECTDAEAGTAREVGRLLARAGAVVLCGGGTGVMAAVAEGASAEGGLVIGIRPDTDRTGVCDALSAVVFTNMGEARNAILISSADAVIVVGGSWGTLSELALANRRGDVPVVSIGGWQILDAEGRAVEGSHRAANAADAVAFAVAGARPGV</sequence>
<dbReference type="Pfam" id="PF18306">
    <property type="entry name" value="LDcluster4"/>
    <property type="match status" value="1"/>
</dbReference>
<dbReference type="SUPFAM" id="SSF102405">
    <property type="entry name" value="MCP/YpsA-like"/>
    <property type="match status" value="1"/>
</dbReference>
<keyword evidence="2" id="KW-1185">Reference proteome</keyword>
<comment type="caution">
    <text evidence="1">The sequence shown here is derived from an EMBL/GenBank/DDBJ whole genome shotgun (WGS) entry which is preliminary data.</text>
</comment>
<dbReference type="InterPro" id="IPR052341">
    <property type="entry name" value="LOG_family_nucleotidases"/>
</dbReference>
<evidence type="ECO:0000313" key="2">
    <source>
        <dbReference type="Proteomes" id="UP001601521"/>
    </source>
</evidence>
<protein>
    <submittedName>
        <fullName evidence="1">LOG family protein</fullName>
    </submittedName>
</protein>
<accession>A0ABW6NRI2</accession>
<dbReference type="EMBL" id="JBIALX010000018">
    <property type="protein sequence ID" value="MFF0457752.1"/>
    <property type="molecule type" value="Genomic_DNA"/>
</dbReference>
<dbReference type="Proteomes" id="UP001601521">
    <property type="component" value="Unassembled WGS sequence"/>
</dbReference>
<dbReference type="InterPro" id="IPR041164">
    <property type="entry name" value="LDcluster4"/>
</dbReference>
<dbReference type="RefSeq" id="WP_387255052.1">
    <property type="nucleotide sequence ID" value="NZ_JBIALX010000018.1"/>
</dbReference>
<dbReference type="Gene3D" id="3.40.50.450">
    <property type="match status" value="1"/>
</dbReference>
<name>A0ABW6NRI2_9NOCA</name>
<gene>
    <name evidence="1" type="ORF">ACFYTH_30685</name>
</gene>
<evidence type="ECO:0000313" key="1">
    <source>
        <dbReference type="EMBL" id="MFF0457752.1"/>
    </source>
</evidence>